<comment type="caution">
    <text evidence="1">The sequence shown here is derived from an EMBL/GenBank/DDBJ whole genome shotgun (WGS) entry which is preliminary data.</text>
</comment>
<keyword evidence="2" id="KW-1185">Reference proteome</keyword>
<dbReference type="Proteomes" id="UP000004088">
    <property type="component" value="Unassembled WGS sequence"/>
</dbReference>
<evidence type="ECO:0000313" key="2">
    <source>
        <dbReference type="Proteomes" id="UP000004088"/>
    </source>
</evidence>
<organism evidence="1 2">
    <name type="scientific">Kingella denitrificans ATCC 33394</name>
    <dbReference type="NCBI Taxonomy" id="888741"/>
    <lineage>
        <taxon>Bacteria</taxon>
        <taxon>Pseudomonadati</taxon>
        <taxon>Pseudomonadota</taxon>
        <taxon>Betaproteobacteria</taxon>
        <taxon>Neisseriales</taxon>
        <taxon>Neisseriaceae</taxon>
        <taxon>Kingella</taxon>
    </lineage>
</organism>
<dbReference type="EMBL" id="AEWV01000031">
    <property type="protein sequence ID" value="EGC16839.1"/>
    <property type="molecule type" value="Genomic_DNA"/>
</dbReference>
<evidence type="ECO:0000313" key="1">
    <source>
        <dbReference type="EMBL" id="EGC16839.1"/>
    </source>
</evidence>
<protein>
    <submittedName>
        <fullName evidence="1">Uncharacterized protein</fullName>
    </submittedName>
</protein>
<proteinExistence type="predicted"/>
<sequence length="43" mass="4746">MSDLLGYWAARVESSLHFGNGPRLVNLHWGGRNNAIIRAILGI</sequence>
<name>F0F0Z7_9NEIS</name>
<gene>
    <name evidence="1" type="ORF">HMPREF9098_1782</name>
</gene>
<dbReference type="STRING" id="888741.HMPREF9098_1782"/>
<accession>F0F0Z7</accession>
<dbReference type="HOGENOM" id="CLU_3234760_0_0_4"/>
<reference evidence="1 2" key="1">
    <citation type="submission" date="2011-01" db="EMBL/GenBank/DDBJ databases">
        <authorList>
            <person name="Muzny D."/>
            <person name="Qin X."/>
            <person name="Deng J."/>
            <person name="Jiang H."/>
            <person name="Liu Y."/>
            <person name="Qu J."/>
            <person name="Song X.-Z."/>
            <person name="Zhang L."/>
            <person name="Thornton R."/>
            <person name="Coyle M."/>
            <person name="Francisco L."/>
            <person name="Jackson L."/>
            <person name="Javaid M."/>
            <person name="Korchina V."/>
            <person name="Kovar C."/>
            <person name="Mata R."/>
            <person name="Mathew T."/>
            <person name="Ngo R."/>
            <person name="Nguyen L."/>
            <person name="Nguyen N."/>
            <person name="Okwuonu G."/>
            <person name="Ongeri F."/>
            <person name="Pham C."/>
            <person name="Simmons D."/>
            <person name="Wilczek-Boney K."/>
            <person name="Hale W."/>
            <person name="Jakkamsetti A."/>
            <person name="Pham P."/>
            <person name="Ruth R."/>
            <person name="San Lucas F."/>
            <person name="Warren J."/>
            <person name="Zhang J."/>
            <person name="Zhao Z."/>
            <person name="Zhou C."/>
            <person name="Zhu D."/>
            <person name="Lee S."/>
            <person name="Bess C."/>
            <person name="Blankenburg K."/>
            <person name="Forbes L."/>
            <person name="Fu Q."/>
            <person name="Gubbala S."/>
            <person name="Hirani K."/>
            <person name="Jayaseelan J.C."/>
            <person name="Lara F."/>
            <person name="Munidasa M."/>
            <person name="Palculict T."/>
            <person name="Patil S."/>
            <person name="Pu L.-L."/>
            <person name="Saada N."/>
            <person name="Tang L."/>
            <person name="Weissenberger G."/>
            <person name="Zhu Y."/>
            <person name="Hemphill L."/>
            <person name="Shang Y."/>
            <person name="Youmans B."/>
            <person name="Ayvaz T."/>
            <person name="Ross M."/>
            <person name="Santibanez J."/>
            <person name="Aqrawi P."/>
            <person name="Gross S."/>
            <person name="Joshi V."/>
            <person name="Fowler G."/>
            <person name="Nazareth L."/>
            <person name="Reid J."/>
            <person name="Worley K."/>
            <person name="Petrosino J."/>
            <person name="Highlander S."/>
            <person name="Gibbs R."/>
        </authorList>
    </citation>
    <scope>NUCLEOTIDE SEQUENCE [LARGE SCALE GENOMIC DNA]</scope>
    <source>
        <strain evidence="1 2">ATCC 33394</strain>
    </source>
</reference>
<dbReference type="AlphaFoldDB" id="F0F0Z7"/>